<dbReference type="AlphaFoldDB" id="A0A1I7WZG5"/>
<proteinExistence type="predicted"/>
<evidence type="ECO:0000313" key="1">
    <source>
        <dbReference type="Proteomes" id="UP000095283"/>
    </source>
</evidence>
<dbReference type="Proteomes" id="UP000095283">
    <property type="component" value="Unplaced"/>
</dbReference>
<evidence type="ECO:0000313" key="2">
    <source>
        <dbReference type="WBParaSite" id="Hba_10576"/>
    </source>
</evidence>
<protein>
    <submittedName>
        <fullName evidence="2">MOSC domain-containing protein</fullName>
    </submittedName>
</protein>
<accession>A0A1I7WZG5</accession>
<reference evidence="2" key="1">
    <citation type="submission" date="2016-11" db="UniProtKB">
        <authorList>
            <consortium name="WormBaseParasite"/>
        </authorList>
    </citation>
    <scope>IDENTIFICATION</scope>
</reference>
<organism evidence="1 2">
    <name type="scientific">Heterorhabditis bacteriophora</name>
    <name type="common">Entomopathogenic nematode worm</name>
    <dbReference type="NCBI Taxonomy" id="37862"/>
    <lineage>
        <taxon>Eukaryota</taxon>
        <taxon>Metazoa</taxon>
        <taxon>Ecdysozoa</taxon>
        <taxon>Nematoda</taxon>
        <taxon>Chromadorea</taxon>
        <taxon>Rhabditida</taxon>
        <taxon>Rhabditina</taxon>
        <taxon>Rhabditomorpha</taxon>
        <taxon>Strongyloidea</taxon>
        <taxon>Heterorhabditidae</taxon>
        <taxon>Heterorhabditis</taxon>
    </lineage>
</organism>
<dbReference type="WBParaSite" id="Hba_10576">
    <property type="protein sequence ID" value="Hba_10576"/>
    <property type="gene ID" value="Hba_10576"/>
</dbReference>
<name>A0A1I7WZG5_HETBA</name>
<keyword evidence="1" id="KW-1185">Reference proteome</keyword>
<sequence>MISGKQRSTRDAINVAPLINSETLIGVTEVRDKPEGDKVDGQRRLVDVEAWNAESGRWHNVRHRSGKRLQLTECCCLPSLSNQVLDS</sequence>